<name>A0ACC3D128_9PEZI</name>
<feature type="non-terminal residue" evidence="1">
    <location>
        <position position="330"/>
    </location>
</feature>
<organism evidence="1 2">
    <name type="scientific">Coniosporium uncinatum</name>
    <dbReference type="NCBI Taxonomy" id="93489"/>
    <lineage>
        <taxon>Eukaryota</taxon>
        <taxon>Fungi</taxon>
        <taxon>Dikarya</taxon>
        <taxon>Ascomycota</taxon>
        <taxon>Pezizomycotina</taxon>
        <taxon>Dothideomycetes</taxon>
        <taxon>Dothideomycetes incertae sedis</taxon>
        <taxon>Coniosporium</taxon>
    </lineage>
</organism>
<proteinExistence type="predicted"/>
<comment type="caution">
    <text evidence="1">The sequence shown here is derived from an EMBL/GenBank/DDBJ whole genome shotgun (WGS) entry which is preliminary data.</text>
</comment>
<evidence type="ECO:0000313" key="1">
    <source>
        <dbReference type="EMBL" id="KAK3060251.1"/>
    </source>
</evidence>
<keyword evidence="2" id="KW-1185">Reference proteome</keyword>
<reference evidence="1" key="1">
    <citation type="submission" date="2024-09" db="EMBL/GenBank/DDBJ databases">
        <title>Black Yeasts Isolated from many extreme environments.</title>
        <authorList>
            <person name="Coleine C."/>
            <person name="Stajich J.E."/>
            <person name="Selbmann L."/>
        </authorList>
    </citation>
    <scope>NUCLEOTIDE SEQUENCE</scope>
    <source>
        <strain evidence="1">CCFEE 5737</strain>
    </source>
</reference>
<dbReference type="EMBL" id="JAWDJW010008727">
    <property type="protein sequence ID" value="KAK3060251.1"/>
    <property type="molecule type" value="Genomic_DNA"/>
</dbReference>
<protein>
    <submittedName>
        <fullName evidence="1">Uncharacterized protein</fullName>
    </submittedName>
</protein>
<accession>A0ACC3D128</accession>
<gene>
    <name evidence="1" type="ORF">LTS18_008964</name>
</gene>
<dbReference type="Proteomes" id="UP001186974">
    <property type="component" value="Unassembled WGS sequence"/>
</dbReference>
<evidence type="ECO:0000313" key="2">
    <source>
        <dbReference type="Proteomes" id="UP001186974"/>
    </source>
</evidence>
<sequence>MTTSTPPMRSRVVATPPTSPQTTSSKSSYKVVSVSLFGSPDFQGVPLSSESFEVSSTRLGSGAWSDVFAASSLETKQESGMDLLTPPATPTKSTCPRNTRFPRGEIYAVKKPASRSAKAVNIAEAKILTHLHQIKGHEKYLVYLRGIDPTSGHLVLDRYPLSLEDYINQDLNKQVREARTTTLMTILPTLTKHIVTGLAWIHNAGIIHADIKPSNILLEVLFPPFTEPSSTRTPFPYTPLYADFSASLPTHPPTSTTATANNDKDKDNDNGNVDANPATAGGTWDFLAPELLTSDPSSSSRPSPRSDIYALGVTLLSLIVGHSPYADAPN</sequence>